<dbReference type="PROSITE" id="PS51192">
    <property type="entry name" value="HELICASE_ATP_BIND_1"/>
    <property type="match status" value="1"/>
</dbReference>
<evidence type="ECO:0000256" key="18">
    <source>
        <dbReference type="ARBA" id="ARBA00044542"/>
    </source>
</evidence>
<dbReference type="GO" id="GO:0000724">
    <property type="term" value="P:double-strand break repair via homologous recombination"/>
    <property type="evidence" value="ECO:0007669"/>
    <property type="project" value="TreeGrafter"/>
</dbReference>
<evidence type="ECO:0000256" key="19">
    <source>
        <dbReference type="ARBA" id="ARBA00073450"/>
    </source>
</evidence>
<feature type="compositionally biased region" description="Basic and acidic residues" evidence="20">
    <location>
        <begin position="157"/>
        <end position="169"/>
    </location>
</feature>
<evidence type="ECO:0000256" key="8">
    <source>
        <dbReference type="ARBA" id="ARBA00022801"/>
    </source>
</evidence>
<feature type="region of interest" description="Disordered" evidence="20">
    <location>
        <begin position="1095"/>
        <end position="1160"/>
    </location>
</feature>
<evidence type="ECO:0000259" key="23">
    <source>
        <dbReference type="PROSITE" id="PS51194"/>
    </source>
</evidence>
<dbReference type="EMBL" id="LSMT01000004">
    <property type="protein sequence ID" value="PFX34380.1"/>
    <property type="molecule type" value="Genomic_DNA"/>
</dbReference>
<dbReference type="GO" id="GO:0043138">
    <property type="term" value="F:3'-5' DNA helicase activity"/>
    <property type="evidence" value="ECO:0007669"/>
    <property type="project" value="UniProtKB-EC"/>
</dbReference>
<dbReference type="SMART" id="SM00956">
    <property type="entry name" value="RQC"/>
    <property type="match status" value="1"/>
</dbReference>
<feature type="compositionally biased region" description="Pro residues" evidence="20">
    <location>
        <begin position="438"/>
        <end position="476"/>
    </location>
</feature>
<dbReference type="InterPro" id="IPR036388">
    <property type="entry name" value="WH-like_DNA-bd_sf"/>
</dbReference>
<dbReference type="InterPro" id="IPR011545">
    <property type="entry name" value="DEAD/DEAH_box_helicase_dom"/>
</dbReference>
<dbReference type="GO" id="GO:0005737">
    <property type="term" value="C:cytoplasm"/>
    <property type="evidence" value="ECO:0007669"/>
    <property type="project" value="TreeGrafter"/>
</dbReference>
<evidence type="ECO:0000256" key="9">
    <source>
        <dbReference type="ARBA" id="ARBA00022806"/>
    </source>
</evidence>
<dbReference type="CDD" id="cd18794">
    <property type="entry name" value="SF2_C_RecQ"/>
    <property type="match status" value="1"/>
</dbReference>
<reference evidence="24" key="1">
    <citation type="journal article" date="2017" name="J. ISSAAS">
        <title>Comparative analysis of the genomes of Stylophora pistillata and Acropora digitifera provides evidence for extensive differences between species of corals.</title>
        <authorList>
            <person name="Voolstra C.R."/>
            <person name="Li Y."/>
            <person name="Liew Y.J."/>
            <person name="Baumgarten S."/>
            <person name="Zoccola D."/>
            <person name="Flot J.-F."/>
            <person name="Tambutte S."/>
            <person name="Allemand D."/>
            <person name="Aranda M."/>
        </authorList>
    </citation>
    <scope>NUCLEOTIDE SEQUENCE</scope>
    <source>
        <strain evidence="24">CSM Monaco</strain>
        <tissue evidence="24">Whole animal</tissue>
    </source>
</reference>
<feature type="compositionally biased region" description="Polar residues" evidence="20">
    <location>
        <begin position="32"/>
        <end position="44"/>
    </location>
</feature>
<dbReference type="PROSITE" id="PS50994">
    <property type="entry name" value="INTEGRASE"/>
    <property type="match status" value="1"/>
</dbReference>
<evidence type="ECO:0000259" key="21">
    <source>
        <dbReference type="PROSITE" id="PS50994"/>
    </source>
</evidence>
<dbReference type="SUPFAM" id="SSF52540">
    <property type="entry name" value="P-loop containing nucleoside triphosphate hydrolases"/>
    <property type="match status" value="1"/>
</dbReference>
<accession>A0A2B4SZU5</accession>
<feature type="domain" description="Integrase catalytic" evidence="21">
    <location>
        <begin position="777"/>
        <end position="888"/>
    </location>
</feature>
<evidence type="ECO:0000256" key="1">
    <source>
        <dbReference type="ARBA" id="ARBA00001947"/>
    </source>
</evidence>
<dbReference type="EC" id="5.6.2.4" evidence="17"/>
<feature type="compositionally biased region" description="Low complexity" evidence="20">
    <location>
        <begin position="1133"/>
        <end position="1144"/>
    </location>
</feature>
<evidence type="ECO:0000256" key="15">
    <source>
        <dbReference type="ARBA" id="ARBA00023242"/>
    </source>
</evidence>
<keyword evidence="7" id="KW-0227">DNA damage</keyword>
<evidence type="ECO:0000256" key="12">
    <source>
        <dbReference type="ARBA" id="ARBA00023125"/>
    </source>
</evidence>
<gene>
    <name evidence="24" type="primary">Blm</name>
    <name evidence="24" type="ORF">AWC38_SpisGene590</name>
</gene>
<evidence type="ECO:0000256" key="11">
    <source>
        <dbReference type="ARBA" id="ARBA00022840"/>
    </source>
</evidence>
<dbReference type="GO" id="GO:0016787">
    <property type="term" value="F:hydrolase activity"/>
    <property type="evidence" value="ECO:0007669"/>
    <property type="project" value="UniProtKB-KW"/>
</dbReference>
<dbReference type="PROSITE" id="PS51194">
    <property type="entry name" value="HELICASE_CTER"/>
    <property type="match status" value="1"/>
</dbReference>
<dbReference type="GO" id="GO:0046872">
    <property type="term" value="F:metal ion binding"/>
    <property type="evidence" value="ECO:0007669"/>
    <property type="project" value="UniProtKB-KW"/>
</dbReference>
<evidence type="ECO:0000256" key="14">
    <source>
        <dbReference type="ARBA" id="ARBA00023235"/>
    </source>
</evidence>
<comment type="subcellular location">
    <subcellularLocation>
        <location evidence="2">Nucleus</location>
    </subcellularLocation>
</comment>
<evidence type="ECO:0000259" key="22">
    <source>
        <dbReference type="PROSITE" id="PS51192"/>
    </source>
</evidence>
<comment type="catalytic activity">
    <reaction evidence="16">
        <text>Couples ATP hydrolysis with the unwinding of duplex DNA by translocating in the 3'-5' direction.</text>
        <dbReference type="EC" id="5.6.2.4"/>
    </reaction>
</comment>
<dbReference type="Gene3D" id="3.30.420.10">
    <property type="entry name" value="Ribonuclease H-like superfamily/Ribonuclease H"/>
    <property type="match status" value="1"/>
</dbReference>
<dbReference type="SUPFAM" id="SSF46785">
    <property type="entry name" value="Winged helix' DNA-binding domain"/>
    <property type="match status" value="1"/>
</dbReference>
<evidence type="ECO:0000256" key="7">
    <source>
        <dbReference type="ARBA" id="ARBA00022763"/>
    </source>
</evidence>
<feature type="compositionally biased region" description="Polar residues" evidence="20">
    <location>
        <begin position="1095"/>
        <end position="1124"/>
    </location>
</feature>
<feature type="compositionally biased region" description="Polar residues" evidence="20">
    <location>
        <begin position="257"/>
        <end position="270"/>
    </location>
</feature>
<dbReference type="Pfam" id="PF00270">
    <property type="entry name" value="DEAD"/>
    <property type="match status" value="1"/>
</dbReference>
<dbReference type="NCBIfam" id="TIGR00614">
    <property type="entry name" value="recQ_fam"/>
    <property type="match status" value="1"/>
</dbReference>
<feature type="compositionally biased region" description="Polar residues" evidence="20">
    <location>
        <begin position="174"/>
        <end position="183"/>
    </location>
</feature>
<evidence type="ECO:0000256" key="10">
    <source>
        <dbReference type="ARBA" id="ARBA00022833"/>
    </source>
</evidence>
<feature type="compositionally biased region" description="Polar residues" evidence="20">
    <location>
        <begin position="8"/>
        <end position="22"/>
    </location>
</feature>
<feature type="compositionally biased region" description="Low complexity" evidence="20">
    <location>
        <begin position="1781"/>
        <end position="1793"/>
    </location>
</feature>
<dbReference type="GO" id="GO:0003677">
    <property type="term" value="F:DNA binding"/>
    <property type="evidence" value="ECO:0007669"/>
    <property type="project" value="UniProtKB-KW"/>
</dbReference>
<dbReference type="PANTHER" id="PTHR13710">
    <property type="entry name" value="DNA HELICASE RECQ FAMILY MEMBER"/>
    <property type="match status" value="1"/>
</dbReference>
<dbReference type="GO" id="GO:0009378">
    <property type="term" value="F:four-way junction helicase activity"/>
    <property type="evidence" value="ECO:0007669"/>
    <property type="project" value="TreeGrafter"/>
</dbReference>
<feature type="region of interest" description="Disordered" evidence="20">
    <location>
        <begin position="1709"/>
        <end position="1839"/>
    </location>
</feature>
<dbReference type="Pfam" id="PF16124">
    <property type="entry name" value="RecQ_Zn_bind"/>
    <property type="match status" value="1"/>
</dbReference>
<dbReference type="InterPro" id="IPR014001">
    <property type="entry name" value="Helicase_ATP-bd"/>
</dbReference>
<evidence type="ECO:0000256" key="4">
    <source>
        <dbReference type="ARBA" id="ARBA00022705"/>
    </source>
</evidence>
<feature type="region of interest" description="Disordered" evidence="20">
    <location>
        <begin position="148"/>
        <end position="194"/>
    </location>
</feature>
<dbReference type="InterPro" id="IPR027417">
    <property type="entry name" value="P-loop_NTPase"/>
</dbReference>
<dbReference type="InterPro" id="IPR012337">
    <property type="entry name" value="RNaseH-like_sf"/>
</dbReference>
<keyword evidence="14" id="KW-0413">Isomerase</keyword>
<feature type="region of interest" description="Disordered" evidence="20">
    <location>
        <begin position="1"/>
        <end position="71"/>
    </location>
</feature>
<dbReference type="Pfam" id="PF00271">
    <property type="entry name" value="Helicase_C"/>
    <property type="match status" value="1"/>
</dbReference>
<keyword evidence="4" id="KW-0235">DNA replication</keyword>
<dbReference type="FunFam" id="3.40.50.300:FF:000340">
    <property type="entry name" value="Bloom syndrome, RecQ helicase"/>
    <property type="match status" value="1"/>
</dbReference>
<feature type="compositionally biased region" description="Polar residues" evidence="20">
    <location>
        <begin position="322"/>
        <end position="331"/>
    </location>
</feature>
<dbReference type="InterPro" id="IPR043502">
    <property type="entry name" value="DNA/RNA_pol_sf"/>
</dbReference>
<keyword evidence="11" id="KW-0067">ATP-binding</keyword>
<dbReference type="Pfam" id="PF09382">
    <property type="entry name" value="RQC"/>
    <property type="match status" value="1"/>
</dbReference>
<dbReference type="InterPro" id="IPR004589">
    <property type="entry name" value="DNA_helicase_ATP-dep_RecQ"/>
</dbReference>
<feature type="compositionally biased region" description="Pro residues" evidence="20">
    <location>
        <begin position="336"/>
        <end position="348"/>
    </location>
</feature>
<keyword evidence="5" id="KW-0479">Metal-binding</keyword>
<dbReference type="Gene3D" id="3.40.50.300">
    <property type="entry name" value="P-loop containing nucleotide triphosphate hydrolases"/>
    <property type="match status" value="2"/>
</dbReference>
<evidence type="ECO:0000256" key="17">
    <source>
        <dbReference type="ARBA" id="ARBA00034808"/>
    </source>
</evidence>
<dbReference type="InterPro" id="IPR036390">
    <property type="entry name" value="WH_DNA-bd_sf"/>
</dbReference>
<evidence type="ECO:0000256" key="3">
    <source>
        <dbReference type="ARBA" id="ARBA00005446"/>
    </source>
</evidence>
<dbReference type="InterPro" id="IPR001650">
    <property type="entry name" value="Helicase_C-like"/>
</dbReference>
<feature type="compositionally biased region" description="Polar residues" evidence="20">
    <location>
        <begin position="1726"/>
        <end position="1756"/>
    </location>
</feature>
<dbReference type="SMART" id="SM00487">
    <property type="entry name" value="DEXDc"/>
    <property type="match status" value="1"/>
</dbReference>
<feature type="compositionally biased region" description="Pro residues" evidence="20">
    <location>
        <begin position="300"/>
        <end position="317"/>
    </location>
</feature>
<dbReference type="InterPro" id="IPR001584">
    <property type="entry name" value="Integrase_cat-core"/>
</dbReference>
<protein>
    <recommendedName>
        <fullName evidence="19">RecQ-like DNA helicase BLM</fullName>
        <ecNumber evidence="17">5.6.2.4</ecNumber>
    </recommendedName>
    <alternativeName>
        <fullName evidence="18">DNA 3'-5' helicase BLM</fullName>
    </alternativeName>
</protein>
<feature type="domain" description="Helicase C-terminal" evidence="23">
    <location>
        <begin position="1389"/>
        <end position="1538"/>
    </location>
</feature>
<dbReference type="GO" id="GO:0005694">
    <property type="term" value="C:chromosome"/>
    <property type="evidence" value="ECO:0007669"/>
    <property type="project" value="TreeGrafter"/>
</dbReference>
<keyword evidence="10" id="KW-0862">Zinc</keyword>
<dbReference type="GO" id="GO:0015074">
    <property type="term" value="P:DNA integration"/>
    <property type="evidence" value="ECO:0007669"/>
    <property type="project" value="InterPro"/>
</dbReference>
<keyword evidence="8" id="KW-0378">Hydrolase</keyword>
<keyword evidence="25" id="KW-1185">Reference proteome</keyword>
<evidence type="ECO:0000256" key="2">
    <source>
        <dbReference type="ARBA" id="ARBA00004123"/>
    </source>
</evidence>
<dbReference type="Gene3D" id="1.10.10.10">
    <property type="entry name" value="Winged helix-like DNA-binding domain superfamily/Winged helix DNA-binding domain"/>
    <property type="match status" value="1"/>
</dbReference>
<dbReference type="InterPro" id="IPR018982">
    <property type="entry name" value="RQC_domain"/>
</dbReference>
<dbReference type="InterPro" id="IPR032284">
    <property type="entry name" value="RecQ_Zn-bd"/>
</dbReference>
<dbReference type="Proteomes" id="UP000225706">
    <property type="component" value="Unassembled WGS sequence"/>
</dbReference>
<organism evidence="24 25">
    <name type="scientific">Stylophora pistillata</name>
    <name type="common">Smooth cauliflower coral</name>
    <dbReference type="NCBI Taxonomy" id="50429"/>
    <lineage>
        <taxon>Eukaryota</taxon>
        <taxon>Metazoa</taxon>
        <taxon>Cnidaria</taxon>
        <taxon>Anthozoa</taxon>
        <taxon>Hexacorallia</taxon>
        <taxon>Scleractinia</taxon>
        <taxon>Astrocoeniina</taxon>
        <taxon>Pocilloporidae</taxon>
        <taxon>Stylophora</taxon>
    </lineage>
</organism>
<dbReference type="PANTHER" id="PTHR13710:SF153">
    <property type="entry name" value="RECQ-LIKE DNA HELICASE BLM"/>
    <property type="match status" value="1"/>
</dbReference>
<evidence type="ECO:0000256" key="16">
    <source>
        <dbReference type="ARBA" id="ARBA00034617"/>
    </source>
</evidence>
<dbReference type="Gene3D" id="3.10.10.10">
    <property type="entry name" value="HIV Type 1 Reverse Transcriptase, subunit A, domain 1"/>
    <property type="match status" value="1"/>
</dbReference>
<comment type="caution">
    <text evidence="24">The sequence shown here is derived from an EMBL/GenBank/DDBJ whole genome shotgun (WGS) entry which is preliminary data.</text>
</comment>
<feature type="domain" description="Helicase ATP-binding" evidence="22">
    <location>
        <begin position="1190"/>
        <end position="1368"/>
    </location>
</feature>
<dbReference type="GO" id="GO:0006260">
    <property type="term" value="P:DNA replication"/>
    <property type="evidence" value="ECO:0007669"/>
    <property type="project" value="UniProtKB-KW"/>
</dbReference>
<dbReference type="FunFam" id="3.40.50.300:FF:000537">
    <property type="entry name" value="Bloom syndrome RecQ-like helicase"/>
    <property type="match status" value="1"/>
</dbReference>
<dbReference type="SMART" id="SM00490">
    <property type="entry name" value="HELICc"/>
    <property type="match status" value="1"/>
</dbReference>
<keyword evidence="9" id="KW-0347">Helicase</keyword>
<dbReference type="STRING" id="50429.A0A2B4SZU5"/>
<sequence length="1839" mass="204707">MSSHDNKSYISPGNPPINNLAQQLGKLRRENLSSAANKTSTSALSSSKQKHKTQTKGECAEENGTEVPGSRQIARVTPFLSTSNCVFKTSGSGTLNSRSAGEARRPVAPLKKELVFQNPKHNANNEDDENDFQVTAEFPITKKRKLNGNSVFKNGKNHMEKNNNQDYKKKSCSRKNSTNSSTGPVIDLTGTEGQNEGIDEQYWTRNREDADIGDCSDVADLLFSTDFQPTSYDASDIPPKNSVEDPGNLSSDGKPFAQSQGLMNSFTPLESVSPVHSPPPQNDLPLTNAPSAPEDDLPMNSPPLPEYFPQVDSPPPLEYVQTMDSPSSQENLHPMESPPPPEYFPPMDSPQLQEDGPAVNSLPPPEYFPPVDSSQLQKDGPAVNSPPPVDSPQFPNVGLSVNSPPPPEYFPGVKSLSHQEDFPSMDSPPLPEFFSPRDSPPPPEDVLPVNSPPPQETFPAVNSPPPPEYFSPPQAPKIPSAAETEFGSGIPCEDHANSSVSPPPPEYFPGVKSLSHQEDFPSMDSPPLPEFFSPRDSPPPPEDVLPVNSPPPQETFPAVNSPPPPEYFSPPQAPKIPSAAETEFGSGIPCEDHANSSVRSNEISHTLQQPVSQQIRSPETHGNTSQLDNLISKHNFLFEDSYEGLQGLEAHITIKKGAKPVFFKPRKVPYALKDAVESELDKLEKNGVIKKVERSEWASPIVVVPKADKITKDIARETQHDPAMSKVLHFVMSGWPDRCEDETLKPYHNRRLELSCEQSCILWGSRVIIPPSLRVKMLKELHWKHPEHGLPEELVSDTGPQFVSHEFSEFMRKNGIKHTLVPPYHPPSNGAAERTTGVTPAELMVKLKLRTRLSLVKPDLEQAVQHKQTKQAVYKDPKVDAERFSQVYDRVRVRNTRPKSQTPSIKVQLHLEEMHSMHYQTLENICSLLDKADPTIICSLPKSIKEAQNLRQSIRSKILQLENMLQQRGESKDCTFKICSRQSPRINNASLSNTSFIPCGESFYEGYRSVSSSLSSRLNKENNFSTTSENFIRLYSGSTSLPDGGNDYIVTKTQNSVSMNSASIIDDVKKDSLLLTELLDSSDDEWANAGILDSNGQQKKSISPATATHNSSASRQQPIPTLSSKYKPGATQSNNLNSSFNSPNRINTIPNNGNDDDLKRRDLPYHREMWKILKNVYNIRSLRTNQLEAINAAMMKHDCFILMPTGGGKSLCFQLTALMGAGASFVISPLRSLIQDQVQRLQSMKLPAVHLLGDAGSGSTRHLNSVYQDLSLRNPTIKLVYVTPEKLSASDKLDSVMKSLYNRGLLDRIVIDEAHCVSQWGHDFRPDYKKLSVLRNKFPKLPFMALTATATPRVQKDILHQLKMTKPKWFTQTFNRPNLRFIVKPKKKVMDEILQYIKTKQPASSGIVYCLSRNDCERVADSLNEAGIKAIAYHAGLSDDQRTQCQEAWINNRYQVVCATIAFGMGIDKATVRYVIHHSMPKSLEGYYQECGRAGRDGQLAECILFYLYGDTNRIKRMIQNNSDRTADSKQVDMDNLFRVVQYCENVSECRRVQLLHYFGEMSFDPSQCRARSDSTCDTCATSATFDNKEITSDAKAFVENVNSIVHCGKRNWRKPVKSFTLNHFIDIFKGSGGSRVTSEGHDRCSLYGLGKSYHRNDAERLGHLLVLQRVLAEHIVIGNHENVISYVKLGPKGMDFLQGRVKLPPLPVREKEKTVSKSKRKELVDQTSDSNYISSDCATDTGDNYDGSSNRSHYWQQDEKAPVGRKRKRKPAGSTARPNSTSGTSTGTFASAQQTKKNLQNFRRNKSETSFNRKGTAANQRSGLALMAPPQPVKRFTR</sequence>
<evidence type="ECO:0000313" key="24">
    <source>
        <dbReference type="EMBL" id="PFX34380.1"/>
    </source>
</evidence>
<evidence type="ECO:0000313" key="25">
    <source>
        <dbReference type="Proteomes" id="UP000225706"/>
    </source>
</evidence>
<comment type="cofactor">
    <cofactor evidence="1">
        <name>Zn(2+)</name>
        <dbReference type="ChEBI" id="CHEBI:29105"/>
    </cofactor>
</comment>
<keyword evidence="13" id="KW-0234">DNA repair</keyword>
<keyword evidence="12" id="KW-0238">DNA-binding</keyword>
<keyword evidence="15" id="KW-0539">Nucleus</keyword>
<dbReference type="OrthoDB" id="2364454at2759"/>
<feature type="region of interest" description="Disordered" evidence="20">
    <location>
        <begin position="230"/>
        <end position="626"/>
    </location>
</feature>
<proteinExistence type="inferred from homology"/>
<evidence type="ECO:0000256" key="20">
    <source>
        <dbReference type="SAM" id="MobiDB-lite"/>
    </source>
</evidence>
<dbReference type="GO" id="GO:0005634">
    <property type="term" value="C:nucleus"/>
    <property type="evidence" value="ECO:0007669"/>
    <property type="project" value="UniProtKB-SubCell"/>
</dbReference>
<evidence type="ECO:0000256" key="5">
    <source>
        <dbReference type="ARBA" id="ARBA00022723"/>
    </source>
</evidence>
<evidence type="ECO:0000256" key="6">
    <source>
        <dbReference type="ARBA" id="ARBA00022741"/>
    </source>
</evidence>
<dbReference type="SUPFAM" id="SSF53098">
    <property type="entry name" value="Ribonuclease H-like"/>
    <property type="match status" value="1"/>
</dbReference>
<comment type="similarity">
    <text evidence="3">Belongs to the helicase family. RecQ subfamily.</text>
</comment>
<feature type="compositionally biased region" description="Pro residues" evidence="20">
    <location>
        <begin position="536"/>
        <end position="574"/>
    </location>
</feature>
<feature type="compositionally biased region" description="Polar residues" evidence="20">
    <location>
        <begin position="1794"/>
        <end position="1823"/>
    </location>
</feature>
<dbReference type="InterPro" id="IPR036397">
    <property type="entry name" value="RNaseH_sf"/>
</dbReference>
<feature type="compositionally biased region" description="Polar residues" evidence="20">
    <location>
        <begin position="595"/>
        <end position="626"/>
    </location>
</feature>
<name>A0A2B4SZU5_STYPI</name>
<dbReference type="SUPFAM" id="SSF56672">
    <property type="entry name" value="DNA/RNA polymerases"/>
    <property type="match status" value="1"/>
</dbReference>
<keyword evidence="6" id="KW-0547">Nucleotide-binding</keyword>
<dbReference type="GO" id="GO:0005524">
    <property type="term" value="F:ATP binding"/>
    <property type="evidence" value="ECO:0007669"/>
    <property type="project" value="UniProtKB-KW"/>
</dbReference>
<evidence type="ECO:0000256" key="13">
    <source>
        <dbReference type="ARBA" id="ARBA00023204"/>
    </source>
</evidence>